<reference evidence="13 14" key="1">
    <citation type="submission" date="2020-04" db="EMBL/GenBank/DDBJ databases">
        <title>Flammeovirgaceae bacterium KN852 isolated from deep sea.</title>
        <authorList>
            <person name="Zhang D.-C."/>
        </authorList>
    </citation>
    <scope>NUCLEOTIDE SEQUENCE [LARGE SCALE GENOMIC DNA]</scope>
    <source>
        <strain evidence="13 14">KN852</strain>
    </source>
</reference>
<evidence type="ECO:0000256" key="1">
    <source>
        <dbReference type="ARBA" id="ARBA00004826"/>
    </source>
</evidence>
<evidence type="ECO:0000256" key="5">
    <source>
        <dbReference type="ARBA" id="ARBA00022723"/>
    </source>
</evidence>
<dbReference type="PANTHER" id="PTHR10885:SF0">
    <property type="entry name" value="ISOPENTENYL-DIPHOSPHATE DELTA-ISOMERASE"/>
    <property type="match status" value="1"/>
</dbReference>
<dbReference type="Pfam" id="PF00293">
    <property type="entry name" value="NUDIX"/>
    <property type="match status" value="1"/>
</dbReference>
<evidence type="ECO:0000256" key="9">
    <source>
        <dbReference type="ARBA" id="ARBA00023235"/>
    </source>
</evidence>
<keyword evidence="8" id="KW-0414">Isoprene biosynthesis</keyword>
<organism evidence="13 14">
    <name type="scientific">Marinigracilibium pacificum</name>
    <dbReference type="NCBI Taxonomy" id="2729599"/>
    <lineage>
        <taxon>Bacteria</taxon>
        <taxon>Pseudomonadati</taxon>
        <taxon>Bacteroidota</taxon>
        <taxon>Cytophagia</taxon>
        <taxon>Cytophagales</taxon>
        <taxon>Flammeovirgaceae</taxon>
        <taxon>Marinigracilibium</taxon>
    </lineage>
</organism>
<dbReference type="InterPro" id="IPR056375">
    <property type="entry name" value="Idi_bact"/>
</dbReference>
<comment type="caution">
    <text evidence="13">The sequence shown here is derived from an EMBL/GenBank/DDBJ whole genome shotgun (WGS) entry which is preliminary data.</text>
</comment>
<protein>
    <recommendedName>
        <fullName evidence="3 10">Isopentenyl-diphosphate delta-isomerase</fullName>
        <ecNumber evidence="3 10">5.3.3.2</ecNumber>
    </recommendedName>
</protein>
<dbReference type="NCBIfam" id="NF002995">
    <property type="entry name" value="PRK03759.1"/>
    <property type="match status" value="1"/>
</dbReference>
<evidence type="ECO:0000313" key="13">
    <source>
        <dbReference type="EMBL" id="NMM48140.1"/>
    </source>
</evidence>
<dbReference type="AlphaFoldDB" id="A0A848J0R3"/>
<evidence type="ECO:0000313" key="14">
    <source>
        <dbReference type="Proteomes" id="UP000559010"/>
    </source>
</evidence>
<keyword evidence="6" id="KW-0460">Magnesium</keyword>
<keyword evidence="4" id="KW-0963">Cytoplasm</keyword>
<feature type="active site" evidence="11">
    <location>
        <position position="112"/>
    </location>
</feature>
<dbReference type="Gene3D" id="3.90.79.10">
    <property type="entry name" value="Nucleoside Triphosphate Pyrophosphohydrolase"/>
    <property type="match status" value="1"/>
</dbReference>
<dbReference type="InterPro" id="IPR011876">
    <property type="entry name" value="IsopentenylPP_isomerase_typ1"/>
</dbReference>
<evidence type="ECO:0000256" key="7">
    <source>
        <dbReference type="ARBA" id="ARBA00023211"/>
    </source>
</evidence>
<evidence type="ECO:0000256" key="2">
    <source>
        <dbReference type="ARBA" id="ARBA00007579"/>
    </source>
</evidence>
<dbReference type="PIRSF" id="PIRSF018427">
    <property type="entry name" value="Isopntndiph_ism"/>
    <property type="match status" value="1"/>
</dbReference>
<evidence type="ECO:0000256" key="11">
    <source>
        <dbReference type="PIRSR" id="PIRSR018427-1"/>
    </source>
</evidence>
<evidence type="ECO:0000256" key="10">
    <source>
        <dbReference type="NCBIfam" id="TIGR02150"/>
    </source>
</evidence>
<dbReference type="GO" id="GO:0004452">
    <property type="term" value="F:isopentenyl-diphosphate delta-isomerase activity"/>
    <property type="evidence" value="ECO:0007669"/>
    <property type="project" value="UniProtKB-UniRule"/>
</dbReference>
<dbReference type="PANTHER" id="PTHR10885">
    <property type="entry name" value="ISOPENTENYL-DIPHOSPHATE DELTA-ISOMERASE"/>
    <property type="match status" value="1"/>
</dbReference>
<evidence type="ECO:0000256" key="3">
    <source>
        <dbReference type="ARBA" id="ARBA00012057"/>
    </source>
</evidence>
<dbReference type="GO" id="GO:0005737">
    <property type="term" value="C:cytoplasm"/>
    <property type="evidence" value="ECO:0007669"/>
    <property type="project" value="TreeGrafter"/>
</dbReference>
<dbReference type="NCBIfam" id="TIGR02150">
    <property type="entry name" value="IPP_isom_1"/>
    <property type="match status" value="1"/>
</dbReference>
<dbReference type="UniPathway" id="UPA00059">
    <property type="reaction ID" value="UER00104"/>
</dbReference>
<sequence>MEDQLIVVNEKDEIVGYGEKMPIHKEGLLHRAFSIFVLNDKNELLLQQRALHKYHSAGLWANTCCSHPIKGEDQEITIHRRLQEEMGFDCHLEKIFDFIYKTEFGNGLTEYEFDHVYLGRYNNDPIPNPDEVASFKWIHIDDIKNDMNNNPDQYAYWTKFAIDKFLAKIK</sequence>
<feature type="active site" evidence="11">
    <location>
        <position position="65"/>
    </location>
</feature>
<keyword evidence="9 13" id="KW-0413">Isomerase</keyword>
<dbReference type="GO" id="GO:0009240">
    <property type="term" value="P:isopentenyl diphosphate biosynthetic process"/>
    <property type="evidence" value="ECO:0007669"/>
    <property type="project" value="TreeGrafter"/>
</dbReference>
<comment type="similarity">
    <text evidence="2">Belongs to the IPP isomerase type 1 family.</text>
</comment>
<comment type="pathway">
    <text evidence="1">Isoprenoid biosynthesis; dimethylallyl diphosphate biosynthesis; dimethylallyl diphosphate from isopentenyl diphosphate: step 1/1.</text>
</comment>
<evidence type="ECO:0000256" key="8">
    <source>
        <dbReference type="ARBA" id="ARBA00023229"/>
    </source>
</evidence>
<dbReference type="GO" id="GO:0050992">
    <property type="term" value="P:dimethylallyl diphosphate biosynthetic process"/>
    <property type="evidence" value="ECO:0007669"/>
    <property type="project" value="UniProtKB-UniPathway"/>
</dbReference>
<dbReference type="InterPro" id="IPR015797">
    <property type="entry name" value="NUDIX_hydrolase-like_dom_sf"/>
</dbReference>
<gene>
    <name evidence="13" type="primary">idi</name>
    <name evidence="13" type="ORF">HH304_06990</name>
</gene>
<dbReference type="EMBL" id="JABBNU010000004">
    <property type="protein sequence ID" value="NMM48140.1"/>
    <property type="molecule type" value="Genomic_DNA"/>
</dbReference>
<keyword evidence="7" id="KW-0464">Manganese</keyword>
<accession>A0A848J0R3</accession>
<dbReference type="RefSeq" id="WP_169679512.1">
    <property type="nucleotide sequence ID" value="NZ_JABBNU010000004.1"/>
</dbReference>
<evidence type="ECO:0000256" key="4">
    <source>
        <dbReference type="ARBA" id="ARBA00022490"/>
    </source>
</evidence>
<proteinExistence type="inferred from homology"/>
<dbReference type="SUPFAM" id="SSF55811">
    <property type="entry name" value="Nudix"/>
    <property type="match status" value="1"/>
</dbReference>
<dbReference type="PROSITE" id="PS51462">
    <property type="entry name" value="NUDIX"/>
    <property type="match status" value="1"/>
</dbReference>
<evidence type="ECO:0000259" key="12">
    <source>
        <dbReference type="PROSITE" id="PS51462"/>
    </source>
</evidence>
<keyword evidence="5" id="KW-0479">Metal-binding</keyword>
<dbReference type="GO" id="GO:0046872">
    <property type="term" value="F:metal ion binding"/>
    <property type="evidence" value="ECO:0007669"/>
    <property type="project" value="UniProtKB-KW"/>
</dbReference>
<name>A0A848J0R3_9BACT</name>
<evidence type="ECO:0000256" key="6">
    <source>
        <dbReference type="ARBA" id="ARBA00022842"/>
    </source>
</evidence>
<dbReference type="InterPro" id="IPR000086">
    <property type="entry name" value="NUDIX_hydrolase_dom"/>
</dbReference>
<dbReference type="HAMAP" id="MF_00202">
    <property type="entry name" value="Idi"/>
    <property type="match status" value="1"/>
</dbReference>
<feature type="domain" description="Nudix hydrolase" evidence="12">
    <location>
        <begin position="28"/>
        <end position="160"/>
    </location>
</feature>
<dbReference type="Proteomes" id="UP000559010">
    <property type="component" value="Unassembled WGS sequence"/>
</dbReference>
<keyword evidence="14" id="KW-1185">Reference proteome</keyword>
<dbReference type="CDD" id="cd02885">
    <property type="entry name" value="NUDIX_IPP_Isomerase"/>
    <property type="match status" value="1"/>
</dbReference>
<dbReference type="EC" id="5.3.3.2" evidence="3 10"/>